<sequence length="352" mass="38849">MGCQMERKKIRKEMLGDSQALRKLREHLVKVAKAKTTVLLRGESGTGKELVAKAIHELSPRAKQPFIKVNCAALTETLLESDLFGHEKGAFTDASSLRKGRFEAADKGTLFLDEIGEISGSFQAKLLRVLQEQEFERVGSNHTIKVDVRVIAATNRDLETAVQRKEFRQDLYYRINVVTLRVPALRERRGDIPLLAAQFLKNFNTENDHTLTFAPEAIEVLMNCEFPGNIRELENCVQRTAVLATGPSILRTDFACYADQCLAAALWKNGPPTSEKSTTIEPSAACAAPPVGDGQAPIGPATTRGRVPDADTVIAAMEKCGWVQAKAARLLGLTPRQIGYVLRKRGIEIKRL</sequence>
<dbReference type="InterPro" id="IPR025943">
    <property type="entry name" value="Sigma_54_int_dom_ATP-bd_2"/>
</dbReference>
<name>A0A0U2LZI3_9HYPH</name>
<dbReference type="GO" id="GO:0009399">
    <property type="term" value="P:nitrogen fixation"/>
    <property type="evidence" value="ECO:0007669"/>
    <property type="project" value="UniProtKB-UniRule"/>
</dbReference>
<dbReference type="PROSITE" id="PS00676">
    <property type="entry name" value="SIGMA54_INTERACT_2"/>
    <property type="match status" value="1"/>
</dbReference>
<comment type="subunit">
    <text evidence="2 12">Interacts with sigma-54.</text>
</comment>
<dbReference type="InterPro" id="IPR010113">
    <property type="entry name" value="Nif-specific_regulatory_prot"/>
</dbReference>
<keyword evidence="10 12" id="KW-0804">Transcription</keyword>
<keyword evidence="5" id="KW-0067">ATP-binding</keyword>
<evidence type="ECO:0000256" key="1">
    <source>
        <dbReference type="ARBA" id="ARBA00002167"/>
    </source>
</evidence>
<evidence type="ECO:0000256" key="3">
    <source>
        <dbReference type="ARBA" id="ARBA00015308"/>
    </source>
</evidence>
<keyword evidence="11 12" id="KW-0535">Nitrogen fixation</keyword>
<dbReference type="PROSITE" id="PS50045">
    <property type="entry name" value="SIGMA54_INTERACT_4"/>
    <property type="match status" value="1"/>
</dbReference>
<keyword evidence="6 12" id="KW-0902">Two-component regulatory system</keyword>
<dbReference type="InterPro" id="IPR025944">
    <property type="entry name" value="Sigma_54_int_dom_CS"/>
</dbReference>
<dbReference type="SMR" id="A0A0U2LZI3"/>
<comment type="function">
    <text evidence="1 12">Required for activation of most nif operons, which are directly involved in nitrogen fixation.</text>
</comment>
<dbReference type="InterPro" id="IPR002197">
    <property type="entry name" value="HTH_Fis"/>
</dbReference>
<dbReference type="Gene3D" id="1.10.10.60">
    <property type="entry name" value="Homeodomain-like"/>
    <property type="match status" value="1"/>
</dbReference>
<feature type="domain" description="Sigma-54 factor interaction" evidence="13">
    <location>
        <begin position="14"/>
        <end position="242"/>
    </location>
</feature>
<evidence type="ECO:0000256" key="11">
    <source>
        <dbReference type="ARBA" id="ARBA00023231"/>
    </source>
</evidence>
<dbReference type="GO" id="GO:0003700">
    <property type="term" value="F:DNA-binding transcription factor activity"/>
    <property type="evidence" value="ECO:0007669"/>
    <property type="project" value="UniProtKB-UniRule"/>
</dbReference>
<dbReference type="PANTHER" id="PTHR32071">
    <property type="entry name" value="TRANSCRIPTIONAL REGULATORY PROTEIN"/>
    <property type="match status" value="1"/>
</dbReference>
<accession>A0A0U2LZI3</accession>
<dbReference type="NCBIfam" id="TIGR01817">
    <property type="entry name" value="nifA"/>
    <property type="match status" value="1"/>
</dbReference>
<organism evidence="14">
    <name type="scientific">Mesorhizobium mediterraneum</name>
    <dbReference type="NCBI Taxonomy" id="43617"/>
    <lineage>
        <taxon>Bacteria</taxon>
        <taxon>Pseudomonadati</taxon>
        <taxon>Pseudomonadota</taxon>
        <taxon>Alphaproteobacteria</taxon>
        <taxon>Hyphomicrobiales</taxon>
        <taxon>Phyllobacteriaceae</taxon>
        <taxon>Mesorhizobium</taxon>
    </lineage>
</organism>
<gene>
    <name evidence="14" type="primary">nifA</name>
</gene>
<dbReference type="PANTHER" id="PTHR32071:SF117">
    <property type="entry name" value="PTS-DEPENDENT DIHYDROXYACETONE KINASE OPERON REGULATORY PROTEIN-RELATED"/>
    <property type="match status" value="1"/>
</dbReference>
<evidence type="ECO:0000313" key="15">
    <source>
        <dbReference type="EMBL" id="AMZ00235.1"/>
    </source>
</evidence>
<dbReference type="Pfam" id="PF02954">
    <property type="entry name" value="HTH_8"/>
    <property type="match status" value="1"/>
</dbReference>
<evidence type="ECO:0000256" key="10">
    <source>
        <dbReference type="ARBA" id="ARBA00023163"/>
    </source>
</evidence>
<dbReference type="GO" id="GO:0005524">
    <property type="term" value="F:ATP binding"/>
    <property type="evidence" value="ECO:0007669"/>
    <property type="project" value="UniProtKB-KW"/>
</dbReference>
<evidence type="ECO:0000256" key="9">
    <source>
        <dbReference type="ARBA" id="ARBA00023159"/>
    </source>
</evidence>
<keyword evidence="9 12" id="KW-0010">Activator</keyword>
<keyword evidence="7 12" id="KW-0805">Transcription regulation</keyword>
<dbReference type="SMART" id="SM00382">
    <property type="entry name" value="AAA"/>
    <property type="match status" value="1"/>
</dbReference>
<dbReference type="EMBL" id="KT285486">
    <property type="protein sequence ID" value="ALR87175.1"/>
    <property type="molecule type" value="Genomic_DNA"/>
</dbReference>
<dbReference type="InterPro" id="IPR002078">
    <property type="entry name" value="Sigma_54_int"/>
</dbReference>
<evidence type="ECO:0000256" key="7">
    <source>
        <dbReference type="ARBA" id="ARBA00023015"/>
    </source>
</evidence>
<dbReference type="PROSITE" id="PS00675">
    <property type="entry name" value="SIGMA54_INTERACT_1"/>
    <property type="match status" value="1"/>
</dbReference>
<evidence type="ECO:0000259" key="13">
    <source>
        <dbReference type="PROSITE" id="PS50045"/>
    </source>
</evidence>
<evidence type="ECO:0000256" key="8">
    <source>
        <dbReference type="ARBA" id="ARBA00023125"/>
    </source>
</evidence>
<dbReference type="InterPro" id="IPR025662">
    <property type="entry name" value="Sigma_54_int_dom_ATP-bd_1"/>
</dbReference>
<reference evidence="14" key="1">
    <citation type="submission" date="2015-07" db="EMBL/GenBank/DDBJ databases">
        <title>Improved symbiotic performance of chickpea Mesorhizobium transformed with an extra nifA gene.</title>
        <authorList>
            <person name="Silva J.R."/>
            <person name="Alexandre A."/>
            <person name="Oliveira S."/>
        </authorList>
    </citation>
    <scope>NUCLEOTIDE SEQUENCE</scope>
    <source>
        <strain evidence="14">UPM-Ca36</strain>
    </source>
</reference>
<reference evidence="15" key="2">
    <citation type="submission" date="2015-10" db="EMBL/GenBank/DDBJ databases">
        <title>The type IV secretion-system virD4 genes are conserved among Mesorhizobium species that nodulate the same host plant.</title>
        <authorList>
            <person name="Paco A."/>
            <person name="Rodrigo-Silva J."/>
            <person name="Alexandre A."/>
            <person name="Brigido C."/>
            <person name="Pascoal P."/>
            <person name="Eliziario F."/>
            <person name="Oliveira S."/>
        </authorList>
    </citation>
    <scope>NUCLEOTIDE SEQUENCE</scope>
    <source>
        <strain evidence="15">UPM-Ca36</strain>
    </source>
</reference>
<dbReference type="PRINTS" id="PR01590">
    <property type="entry name" value="HTHFIS"/>
</dbReference>
<dbReference type="InterPro" id="IPR027417">
    <property type="entry name" value="P-loop_NTPase"/>
</dbReference>
<dbReference type="AlphaFoldDB" id="A0A0U2LZI3"/>
<protein>
    <recommendedName>
        <fullName evidence="3 12">Nif-specific regulatory protein</fullName>
    </recommendedName>
</protein>
<dbReference type="GO" id="GO:0043565">
    <property type="term" value="F:sequence-specific DNA binding"/>
    <property type="evidence" value="ECO:0007669"/>
    <property type="project" value="InterPro"/>
</dbReference>
<evidence type="ECO:0000313" key="14">
    <source>
        <dbReference type="EMBL" id="ALR87175.1"/>
    </source>
</evidence>
<dbReference type="Gene3D" id="1.10.8.60">
    <property type="match status" value="1"/>
</dbReference>
<evidence type="ECO:0000256" key="6">
    <source>
        <dbReference type="ARBA" id="ARBA00023012"/>
    </source>
</evidence>
<proteinExistence type="predicted"/>
<keyword evidence="8 12" id="KW-0238">DNA-binding</keyword>
<keyword evidence="4" id="KW-0547">Nucleotide-binding</keyword>
<dbReference type="InterPro" id="IPR003593">
    <property type="entry name" value="AAA+_ATPase"/>
</dbReference>
<evidence type="ECO:0000256" key="12">
    <source>
        <dbReference type="RuleBase" id="RU368029"/>
    </source>
</evidence>
<dbReference type="GO" id="GO:0000160">
    <property type="term" value="P:phosphorelay signal transduction system"/>
    <property type="evidence" value="ECO:0007669"/>
    <property type="project" value="UniProtKB-UniRule"/>
</dbReference>
<evidence type="ECO:0000256" key="4">
    <source>
        <dbReference type="ARBA" id="ARBA00022741"/>
    </source>
</evidence>
<dbReference type="EMBL" id="KT966813">
    <property type="protein sequence ID" value="AMZ00235.1"/>
    <property type="molecule type" value="Genomic_DNA"/>
</dbReference>
<dbReference type="Pfam" id="PF00158">
    <property type="entry name" value="Sigma54_activat"/>
    <property type="match status" value="1"/>
</dbReference>
<dbReference type="PROSITE" id="PS00688">
    <property type="entry name" value="SIGMA54_INTERACT_3"/>
    <property type="match status" value="1"/>
</dbReference>
<dbReference type="Pfam" id="PF25601">
    <property type="entry name" value="AAA_lid_14"/>
    <property type="match status" value="1"/>
</dbReference>
<dbReference type="FunFam" id="3.40.50.300:FF:000006">
    <property type="entry name" value="DNA-binding transcriptional regulator NtrC"/>
    <property type="match status" value="1"/>
</dbReference>
<feature type="non-terminal residue" evidence="14">
    <location>
        <position position="1"/>
    </location>
</feature>
<dbReference type="SUPFAM" id="SSF52540">
    <property type="entry name" value="P-loop containing nucleoside triphosphate hydrolases"/>
    <property type="match status" value="1"/>
</dbReference>
<evidence type="ECO:0000256" key="2">
    <source>
        <dbReference type="ARBA" id="ARBA00011135"/>
    </source>
</evidence>
<dbReference type="CDD" id="cd00009">
    <property type="entry name" value="AAA"/>
    <property type="match status" value="1"/>
</dbReference>
<evidence type="ECO:0000256" key="5">
    <source>
        <dbReference type="ARBA" id="ARBA00022840"/>
    </source>
</evidence>
<dbReference type="InterPro" id="IPR058031">
    <property type="entry name" value="AAA_lid_NorR"/>
</dbReference>
<dbReference type="Gene3D" id="3.40.50.300">
    <property type="entry name" value="P-loop containing nucleotide triphosphate hydrolases"/>
    <property type="match status" value="1"/>
</dbReference>